<keyword evidence="5 6" id="KW-0687">Ribonucleoprotein</keyword>
<proteinExistence type="inferred from homology"/>
<dbReference type="SUPFAM" id="SSF55315">
    <property type="entry name" value="L30e-like"/>
    <property type="match status" value="1"/>
</dbReference>
<comment type="function">
    <text evidence="6">Common component of the spliceosome and rRNA processing machinery.</text>
</comment>
<keyword evidence="10" id="KW-1185">Reference proteome</keyword>
<evidence type="ECO:0000256" key="3">
    <source>
        <dbReference type="ARBA" id="ARBA00022884"/>
    </source>
</evidence>
<organism evidence="8 10">
    <name type="scientific">Acrasis kona</name>
    <dbReference type="NCBI Taxonomy" id="1008807"/>
    <lineage>
        <taxon>Eukaryota</taxon>
        <taxon>Discoba</taxon>
        <taxon>Heterolobosea</taxon>
        <taxon>Tetramitia</taxon>
        <taxon>Eutetramitia</taxon>
        <taxon>Acrasidae</taxon>
        <taxon>Acrasis</taxon>
    </lineage>
</organism>
<evidence type="ECO:0000313" key="9">
    <source>
        <dbReference type="EMBL" id="KAL0487014.1"/>
    </source>
</evidence>
<evidence type="ECO:0000259" key="7">
    <source>
        <dbReference type="Pfam" id="PF01248"/>
    </source>
</evidence>
<dbReference type="PRINTS" id="PR00883">
    <property type="entry name" value="NUCLEARHMG"/>
</dbReference>
<dbReference type="InterPro" id="IPR002415">
    <property type="entry name" value="H/ACA_rnp_Nhp2-like"/>
</dbReference>
<dbReference type="EMBL" id="JAOPGA020000041">
    <property type="protein sequence ID" value="KAL0476453.1"/>
    <property type="molecule type" value="Genomic_DNA"/>
</dbReference>
<dbReference type="Pfam" id="PF01248">
    <property type="entry name" value="Ribosomal_L7Ae"/>
    <property type="match status" value="1"/>
</dbReference>
<evidence type="ECO:0000256" key="2">
    <source>
        <dbReference type="ARBA" id="ARBA00007337"/>
    </source>
</evidence>
<evidence type="ECO:0000256" key="5">
    <source>
        <dbReference type="ARBA" id="ARBA00023274"/>
    </source>
</evidence>
<name>A0AAW2YHG3_9EUKA</name>
<gene>
    <name evidence="9" type="ORF">AKO1_001347</name>
    <name evidence="8" type="ORF">AKO1_004427</name>
</gene>
<accession>A0AAW2YHG3</accession>
<keyword evidence="4 6" id="KW-0539">Nucleus</keyword>
<dbReference type="InterPro" id="IPR029064">
    <property type="entry name" value="Ribosomal_eL30-like_sf"/>
</dbReference>
<evidence type="ECO:0000256" key="4">
    <source>
        <dbReference type="ARBA" id="ARBA00023242"/>
    </source>
</evidence>
<dbReference type="InterPro" id="IPR050257">
    <property type="entry name" value="eL8/uL1-like"/>
</dbReference>
<evidence type="ECO:0000256" key="1">
    <source>
        <dbReference type="ARBA" id="ARBA00004604"/>
    </source>
</evidence>
<reference evidence="8 10" key="1">
    <citation type="submission" date="2024-03" db="EMBL/GenBank/DDBJ databases">
        <title>The Acrasis kona genome and developmental transcriptomes reveal deep origins of eukaryotic multicellular pathways.</title>
        <authorList>
            <person name="Sheikh S."/>
            <person name="Fu C.-J."/>
            <person name="Brown M.W."/>
            <person name="Baldauf S.L."/>
        </authorList>
    </citation>
    <scope>NUCLEOTIDE SEQUENCE [LARGE SCALE GENOMIC DNA]</scope>
    <source>
        <strain evidence="8 10">ATCC MYA-3509</strain>
    </source>
</reference>
<evidence type="ECO:0000313" key="10">
    <source>
        <dbReference type="Proteomes" id="UP001431209"/>
    </source>
</evidence>
<dbReference type="GO" id="GO:0031120">
    <property type="term" value="P:snRNA pseudouridine synthesis"/>
    <property type="evidence" value="ECO:0007669"/>
    <property type="project" value="UniProtKB-UniRule"/>
</dbReference>
<protein>
    <recommendedName>
        <fullName evidence="6">H/ACA ribonucleoprotein complex subunit 2</fullName>
    </recommendedName>
    <alternativeName>
        <fullName evidence="6">Nucleolar protein family A member 2</fullName>
    </alternativeName>
</protein>
<dbReference type="Proteomes" id="UP001431209">
    <property type="component" value="Unassembled WGS sequence"/>
</dbReference>
<comment type="subcellular location">
    <subcellularLocation>
        <location evidence="1 6">Nucleus</location>
        <location evidence="1 6">Nucleolus</location>
    </subcellularLocation>
</comment>
<comment type="similarity">
    <text evidence="2 6">Belongs to the eukaryotic ribosomal protein eL8 family.</text>
</comment>
<dbReference type="AlphaFoldDB" id="A0AAW2YHG3"/>
<dbReference type="InterPro" id="IPR018492">
    <property type="entry name" value="Ribosomal_eL8/Nhp2"/>
</dbReference>
<dbReference type="GO" id="GO:0000398">
    <property type="term" value="P:mRNA splicing, via spliceosome"/>
    <property type="evidence" value="ECO:0007669"/>
    <property type="project" value="UniProtKB-UniRule"/>
</dbReference>
<evidence type="ECO:0000313" key="8">
    <source>
        <dbReference type="EMBL" id="KAL0476453.1"/>
    </source>
</evidence>
<dbReference type="InterPro" id="IPR004038">
    <property type="entry name" value="Ribosomal_eL8/eL30/eS12/Gad45"/>
</dbReference>
<sequence>MSDNESESTPVTLSPIANPLVSDKKTKRVLKLVKKGLKVKYTLRGIKAVNKAIRKNQSGIVILAGDSAPIDIIAHLPGLCEETKNVSFAFVKSKQDLGTAVLSKRPCCAVMILQPADGDELRSLYDKVAKVVKRASSKDDEDEEDEE</sequence>
<comment type="caution">
    <text evidence="8">The sequence shown here is derived from an EMBL/GenBank/DDBJ whole genome shotgun (WGS) entry which is preliminary data.</text>
</comment>
<dbReference type="PRINTS" id="PR00881">
    <property type="entry name" value="L7ARS6FAMILY"/>
</dbReference>
<dbReference type="GO" id="GO:0031429">
    <property type="term" value="C:box H/ACA snoRNP complex"/>
    <property type="evidence" value="ECO:0007669"/>
    <property type="project" value="UniProtKB-UniRule"/>
</dbReference>
<dbReference type="GO" id="GO:0003723">
    <property type="term" value="F:RNA binding"/>
    <property type="evidence" value="ECO:0007669"/>
    <property type="project" value="UniProtKB-UniRule"/>
</dbReference>
<feature type="domain" description="Ribosomal protein eL8/eL30/eS12/Gadd45" evidence="7">
    <location>
        <begin position="29"/>
        <end position="120"/>
    </location>
</feature>
<dbReference type="PANTHER" id="PTHR23105">
    <property type="entry name" value="RIBOSOMAL PROTEIN L7AE FAMILY MEMBER"/>
    <property type="match status" value="1"/>
</dbReference>
<keyword evidence="3 6" id="KW-0694">RNA-binding</keyword>
<comment type="function">
    <text evidence="6">Required for ribosome biogenesis. Part of a complex which catalyzes pseudouridylation of rRNA. This involves the isomerization of uridine such that the ribose is subsequently attached to C5, instead of the normal N1. Pseudouridine ('psi') residues may serve to stabilize the conformation of rRNAs.</text>
</comment>
<evidence type="ECO:0000256" key="6">
    <source>
        <dbReference type="RuleBase" id="RU366039"/>
    </source>
</evidence>
<dbReference type="Gene3D" id="3.30.1330.30">
    <property type="match status" value="1"/>
</dbReference>
<dbReference type="EMBL" id="JAOPGA020001296">
    <property type="protein sequence ID" value="KAL0487014.1"/>
    <property type="molecule type" value="Genomic_DNA"/>
</dbReference>